<sequence length="153" mass="17748">MLVYLTIIVIICSYAYMSLKPRSDFQIIQSQLCNVYDSVLYEKYPILLNDKLVNVEDLCGTLFKYQYVFKRVSVHSKNEIMKSYSKFVVLHNNTTVDTNITLSNPKGSQVNMIVPAYNVLIVPYLWGISGNDQGMDCIHLNDFMHFFFNIHLN</sequence>
<evidence type="ECO:0000313" key="1">
    <source>
        <dbReference type="EMBL" id="QOI90378.1"/>
    </source>
</evidence>
<proteinExistence type="predicted"/>
<dbReference type="EMBL" id="MT663536">
    <property type="protein sequence ID" value="QOI90378.1"/>
    <property type="molecule type" value="Genomic_DNA"/>
</dbReference>
<name>A0A7M3UNU3_POV01</name>
<organism evidence="1">
    <name type="scientific">Pyramimonas orientalis virus</name>
    <name type="common">PoV01</name>
    <dbReference type="NCBI Taxonomy" id="455367"/>
    <lineage>
        <taxon>Viruses</taxon>
        <taxon>Varidnaviria</taxon>
        <taxon>Bamfordvirae</taxon>
        <taxon>Nucleocytoviricota</taxon>
        <taxon>Megaviricetes</taxon>
        <taxon>Imitervirales</taxon>
        <taxon>Allomimiviridae</taxon>
        <taxon>Heliosvirus</taxon>
        <taxon>Heliosvirus raunefjordenense</taxon>
    </lineage>
</organism>
<gene>
    <name evidence="1" type="ORF">HWQ62_00241</name>
</gene>
<accession>A0A7M3UNU3</accession>
<protein>
    <submittedName>
        <fullName evidence="1">Uncharacterized protein</fullName>
    </submittedName>
</protein>
<organismHost>
    <name type="scientific">Pyramimonas plurioculata</name>
    <dbReference type="NCBI Taxonomy" id="36893"/>
</organismHost>
<reference evidence="1" key="1">
    <citation type="submission" date="2020-06" db="EMBL/GenBank/DDBJ databases">
        <title>Lateral gene transfer of anion-conducting channel rhodopsins between green algae and giant viruses.</title>
        <authorList>
            <person name="Rozenberg A."/>
            <person name="Oppermann J."/>
            <person name="Wietek J."/>
            <person name="Fernandez Lahore R.G."/>
            <person name="Sandaa R.-A."/>
            <person name="Bratbak G."/>
            <person name="Hegemann P."/>
            <person name="Beja O."/>
        </authorList>
    </citation>
    <scope>NUCLEOTIDE SEQUENCE</scope>
    <source>
        <strain evidence="1">01B</strain>
    </source>
</reference>